<name>A0ACC1JI08_9FUNG</name>
<evidence type="ECO:0000313" key="2">
    <source>
        <dbReference type="Proteomes" id="UP001150603"/>
    </source>
</evidence>
<keyword evidence="2" id="KW-1185">Reference proteome</keyword>
<dbReference type="Proteomes" id="UP001150603">
    <property type="component" value="Unassembled WGS sequence"/>
</dbReference>
<comment type="caution">
    <text evidence="1">The sequence shown here is derived from an EMBL/GenBank/DDBJ whole genome shotgun (WGS) entry which is preliminary data.</text>
</comment>
<accession>A0ACC1JI08</accession>
<organism evidence="1 2">
    <name type="scientific">Linderina macrospora</name>
    <dbReference type="NCBI Taxonomy" id="4868"/>
    <lineage>
        <taxon>Eukaryota</taxon>
        <taxon>Fungi</taxon>
        <taxon>Fungi incertae sedis</taxon>
        <taxon>Zoopagomycota</taxon>
        <taxon>Kickxellomycotina</taxon>
        <taxon>Kickxellomycetes</taxon>
        <taxon>Kickxellales</taxon>
        <taxon>Kickxellaceae</taxon>
        <taxon>Linderina</taxon>
    </lineage>
</organism>
<reference evidence="1" key="1">
    <citation type="submission" date="2022-07" db="EMBL/GenBank/DDBJ databases">
        <title>Phylogenomic reconstructions and comparative analyses of Kickxellomycotina fungi.</title>
        <authorList>
            <person name="Reynolds N.K."/>
            <person name="Stajich J.E."/>
            <person name="Barry K."/>
            <person name="Grigoriev I.V."/>
            <person name="Crous P."/>
            <person name="Smith M.E."/>
        </authorList>
    </citation>
    <scope>NUCLEOTIDE SEQUENCE</scope>
    <source>
        <strain evidence="1">NRRL 5244</strain>
    </source>
</reference>
<dbReference type="EMBL" id="JANBPW010000002">
    <property type="protein sequence ID" value="KAJ1951634.1"/>
    <property type="molecule type" value="Genomic_DNA"/>
</dbReference>
<protein>
    <submittedName>
        <fullName evidence="1">Uncharacterized protein</fullName>
    </submittedName>
</protein>
<evidence type="ECO:0000313" key="1">
    <source>
        <dbReference type="EMBL" id="KAJ1951634.1"/>
    </source>
</evidence>
<sequence length="607" mass="64723">MEFAAGSSSSEAPATTTKPQMVEIKRRDRNSAPPHRRRSQGSSRRTKSSSSERSKQSLAEQQAPAAVQPEPHIVAAQTLPATQGTGIHAPKTSSLGAVPQSAADETRALAQPRSRRANTLEPARSRMPKSDEVKKHNQEWTKDGKPVIRRHQAVELLMRTSGENLGDEEIVPRDDNERHNFESYLTDAGYDLAGVSITESDIGSFVLSELDDAPDRDAHNYVIRKDGKEVSIKDPSEGSKVGMAEAAKEAVALAAANAEARSASPAAQESAEVVSFSDLLNNDVFGSWTSSGQPTQANTAAPSTVHSSRHLMMVPVEADASGFLLEPLQELSESTASIHTSNIAAQQASQGSQPDTSDKPSVPEVVTGKGSDEADFRMNLLRRRSNGLNVSAARTGTMPQYQFPTQPDPVVVDGQPDSNTITVQYAITEPPLQTADQSSLPEGMPSFYRPGHNDKAGDCCEVPPDCSALFPKLSTTPSFFSAGRRNSMTEPTRPEPWASPGALPKTTSGLRRRRATVTGNTSGLVTKLATKETLGQSTALETASGLDHDTKVSGAPPGGSKAELKHRSQRASTAHSRSPTLPTATVETHKAGVKRTPPLVPPLPPQL</sequence>
<gene>
    <name evidence="1" type="ORF">FBU59_000039</name>
</gene>
<proteinExistence type="predicted"/>